<feature type="chain" id="PRO_5001905867" description="Phosphate ABC transporter substrate-binding protein" evidence="1">
    <location>
        <begin position="22"/>
        <end position="145"/>
    </location>
</feature>
<sequence length="145" mass="15832">MRKLITILGCCLALLALPSAASQDLYVVVNKQNPLKALTKQQLTDLFMGRSPYFPSGAAVLKLDAPGSSTLRQQFYHALVNMSLPEVNAYWARLMFSGRATPPMQVASENDMLQLISQNPNAIGYIPAGAMNEEVKVLFVISMAN</sequence>
<evidence type="ECO:0008006" key="4">
    <source>
        <dbReference type="Google" id="ProtNLM"/>
    </source>
</evidence>
<dbReference type="STRING" id="1515746.HR45_08645"/>
<reference evidence="2 3" key="1">
    <citation type="submission" date="2014-06" db="EMBL/GenBank/DDBJ databases">
        <title>Shewanella sp. YQH10.</title>
        <authorList>
            <person name="Liu Y."/>
            <person name="Zeng R."/>
        </authorList>
    </citation>
    <scope>NUCLEOTIDE SEQUENCE [LARGE SCALE GENOMIC DNA]</scope>
    <source>
        <strain evidence="2 3">YQH10</strain>
    </source>
</reference>
<dbReference type="OrthoDB" id="5368544at2"/>
<dbReference type="AlphaFoldDB" id="A0A094JDE1"/>
<dbReference type="eggNOG" id="COG0226">
    <property type="taxonomic scope" value="Bacteria"/>
</dbReference>
<proteinExistence type="predicted"/>
<evidence type="ECO:0000313" key="2">
    <source>
        <dbReference type="EMBL" id="KFZ37900.1"/>
    </source>
</evidence>
<keyword evidence="3" id="KW-1185">Reference proteome</keyword>
<gene>
    <name evidence="2" type="ORF">HR45_08645</name>
</gene>
<dbReference type="Proteomes" id="UP000029264">
    <property type="component" value="Unassembled WGS sequence"/>
</dbReference>
<protein>
    <recommendedName>
        <fullName evidence="4">Phosphate ABC transporter substrate-binding protein</fullName>
    </recommendedName>
</protein>
<keyword evidence="1" id="KW-0732">Signal</keyword>
<evidence type="ECO:0000256" key="1">
    <source>
        <dbReference type="SAM" id="SignalP"/>
    </source>
</evidence>
<evidence type="ECO:0000313" key="3">
    <source>
        <dbReference type="Proteomes" id="UP000029264"/>
    </source>
</evidence>
<dbReference type="Gene3D" id="3.40.190.10">
    <property type="entry name" value="Periplasmic binding protein-like II"/>
    <property type="match status" value="1"/>
</dbReference>
<organism evidence="2 3">
    <name type="scientific">Shewanella mangrovi</name>
    <dbReference type="NCBI Taxonomy" id="1515746"/>
    <lineage>
        <taxon>Bacteria</taxon>
        <taxon>Pseudomonadati</taxon>
        <taxon>Pseudomonadota</taxon>
        <taxon>Gammaproteobacteria</taxon>
        <taxon>Alteromonadales</taxon>
        <taxon>Shewanellaceae</taxon>
        <taxon>Shewanella</taxon>
    </lineage>
</organism>
<dbReference type="SUPFAM" id="SSF53850">
    <property type="entry name" value="Periplasmic binding protein-like II"/>
    <property type="match status" value="1"/>
</dbReference>
<comment type="caution">
    <text evidence="2">The sequence shown here is derived from an EMBL/GenBank/DDBJ whole genome shotgun (WGS) entry which is preliminary data.</text>
</comment>
<dbReference type="RefSeq" id="WP_037441853.1">
    <property type="nucleotide sequence ID" value="NZ_JPEO01000004.1"/>
</dbReference>
<name>A0A094JDE1_9GAMM</name>
<feature type="signal peptide" evidence="1">
    <location>
        <begin position="1"/>
        <end position="21"/>
    </location>
</feature>
<accession>A0A094JDE1</accession>
<dbReference type="EMBL" id="JPEO01000004">
    <property type="protein sequence ID" value="KFZ37900.1"/>
    <property type="molecule type" value="Genomic_DNA"/>
</dbReference>